<keyword evidence="1" id="KW-0732">Signal</keyword>
<proteinExistence type="predicted"/>
<dbReference type="AlphaFoldDB" id="A0A2P8HSL9"/>
<comment type="caution">
    <text evidence="2">The sequence shown here is derived from an EMBL/GenBank/DDBJ whole genome shotgun (WGS) entry which is preliminary data.</text>
</comment>
<evidence type="ECO:0000313" key="3">
    <source>
        <dbReference type="Proteomes" id="UP000240971"/>
    </source>
</evidence>
<protein>
    <submittedName>
        <fullName evidence="2">Uncharacterized protein DUF4836</fullName>
    </submittedName>
</protein>
<keyword evidence="3" id="KW-1185">Reference proteome</keyword>
<feature type="chain" id="PRO_5015105907" evidence="1">
    <location>
        <begin position="24"/>
        <end position="596"/>
    </location>
</feature>
<dbReference type="EMBL" id="PYAW01000001">
    <property type="protein sequence ID" value="PSL49229.1"/>
    <property type="molecule type" value="Genomic_DNA"/>
</dbReference>
<reference evidence="2 3" key="1">
    <citation type="submission" date="2018-03" db="EMBL/GenBank/DDBJ databases">
        <title>Genomic Encyclopedia of Archaeal and Bacterial Type Strains, Phase II (KMG-II): from individual species to whole genera.</title>
        <authorList>
            <person name="Goeker M."/>
        </authorList>
    </citation>
    <scope>NUCLEOTIDE SEQUENCE [LARGE SCALE GENOMIC DNA]</scope>
    <source>
        <strain evidence="2 3">DSM 24859</strain>
    </source>
</reference>
<accession>A0A2P8HSL9</accession>
<dbReference type="RefSeq" id="WP_106526476.1">
    <property type="nucleotide sequence ID" value="NZ_PYAW01000001.1"/>
</dbReference>
<gene>
    <name evidence="2" type="ORF">CLV51_101559</name>
</gene>
<dbReference type="Proteomes" id="UP000240971">
    <property type="component" value="Unassembled WGS sequence"/>
</dbReference>
<feature type="signal peptide" evidence="1">
    <location>
        <begin position="1"/>
        <end position="23"/>
    </location>
</feature>
<evidence type="ECO:0000256" key="1">
    <source>
        <dbReference type="SAM" id="SignalP"/>
    </source>
</evidence>
<sequence length="596" mass="65229">MKSTISKVLLAAVTAAVVLSACSKVSDESKHIPKTAGLVVDLNAKQLTQKLVTNGVTMDKLFSAVQSKDTANDVMKAWKDAENSGIDLQSHFFASFVFQGQPTEHKSYVSLTASLKDATKFEAYLKKNVSDFSLKTQNDFKYIWEEKNHAVIGWNKETVIYISAVDANDLNKYAPGNAMPSPNDNEDTNQAIDSAAKATPAALVTAEDNAEAKTWVAEVDHLFHLKKDESAGTIEPFAKLLKENADVSVFVNPEAIYNSGQFTMIPANVKKLMEGTYYTGTANFEKGKVILDGSTYMGKEIAAIYKKYGKKEIDLDMLKKYPSDNITGFISYAFDFRMIGDIIKATGMDGMANMFLSGKSGLSMDDILNAFEGQLTYVASDFAITKKESEYFPGEFSDKPSAKWIFSLKVGNKDAFNKVMTSPMLKDVFAKEGDHYVITNPMMMGAGAPPMSITEKYITLGSDSALLQLYLSGKGNIKLPEGIEDKVKGNMVGGYIDIEKISKNIPEDKLDADEKPIVLSLKTLFKDFTLVGHAVSGDIQHTEAVLNFKNKDENSLVQLINFGTEAAKVMQAKQAKNKAYEDSLFAAPVDSAVAAH</sequence>
<name>A0A2P8HSL9_CHINA</name>
<dbReference type="PROSITE" id="PS51257">
    <property type="entry name" value="PROKAR_LIPOPROTEIN"/>
    <property type="match status" value="1"/>
</dbReference>
<dbReference type="OrthoDB" id="609910at2"/>
<evidence type="ECO:0000313" key="2">
    <source>
        <dbReference type="EMBL" id="PSL49229.1"/>
    </source>
</evidence>
<organism evidence="2 3">
    <name type="scientific">Chitinophaga niastensis</name>
    <dbReference type="NCBI Taxonomy" id="536980"/>
    <lineage>
        <taxon>Bacteria</taxon>
        <taxon>Pseudomonadati</taxon>
        <taxon>Bacteroidota</taxon>
        <taxon>Chitinophagia</taxon>
        <taxon>Chitinophagales</taxon>
        <taxon>Chitinophagaceae</taxon>
        <taxon>Chitinophaga</taxon>
    </lineage>
</organism>